<evidence type="ECO:0000256" key="1">
    <source>
        <dbReference type="ARBA" id="ARBA00023125"/>
    </source>
</evidence>
<sequence length="123" mass="13728">MKKIQNQKLPASAAKSLGQNIAALRKASSLTQHQLATALGVEIETISRYENGRLNTSLDQIDTFATFFNVPVWTLFAPLEQKSGFPDPVLVTQMRSLSPKHRATLRELIQVYYNAHRTSAKTT</sequence>
<feature type="domain" description="HTH cro/C1-type" evidence="2">
    <location>
        <begin position="21"/>
        <end position="75"/>
    </location>
</feature>
<reference evidence="3 4" key="1">
    <citation type="journal article" date="2020" name="Front. Plant Sci.">
        <title>Isolation of Rhizosphere Bacteria That Improve Quality and Water Stress Tolerance in Greenhouse Ornamentals.</title>
        <authorList>
            <person name="Nordstedt N.P."/>
            <person name="Jones M.L."/>
        </authorList>
    </citation>
    <scope>NUCLEOTIDE SEQUENCE [LARGE SCALE GENOMIC DNA]</scope>
    <source>
        <strain evidence="3 4">C6C2</strain>
    </source>
</reference>
<dbReference type="SUPFAM" id="SSF47413">
    <property type="entry name" value="lambda repressor-like DNA-binding domains"/>
    <property type="match status" value="1"/>
</dbReference>
<proteinExistence type="predicted"/>
<protein>
    <submittedName>
        <fullName evidence="3">Helix-turn-helix transcriptional regulator</fullName>
    </submittedName>
</protein>
<gene>
    <name evidence="3" type="ORF">HNO84_21205</name>
</gene>
<organism evidence="3 4">
    <name type="scientific">Herbaspirillum robiniae</name>
    <dbReference type="NCBI Taxonomy" id="2014887"/>
    <lineage>
        <taxon>Bacteria</taxon>
        <taxon>Pseudomonadati</taxon>
        <taxon>Pseudomonadota</taxon>
        <taxon>Betaproteobacteria</taxon>
        <taxon>Burkholderiales</taxon>
        <taxon>Oxalobacteraceae</taxon>
        <taxon>Herbaspirillum</taxon>
    </lineage>
</organism>
<dbReference type="Proteomes" id="UP000536746">
    <property type="component" value="Unassembled WGS sequence"/>
</dbReference>
<evidence type="ECO:0000313" key="4">
    <source>
        <dbReference type="Proteomes" id="UP000536746"/>
    </source>
</evidence>
<dbReference type="CDD" id="cd00093">
    <property type="entry name" value="HTH_XRE"/>
    <property type="match status" value="1"/>
</dbReference>
<dbReference type="PROSITE" id="PS50943">
    <property type="entry name" value="HTH_CROC1"/>
    <property type="match status" value="1"/>
</dbReference>
<dbReference type="SMART" id="SM00530">
    <property type="entry name" value="HTH_XRE"/>
    <property type="match status" value="1"/>
</dbReference>
<dbReference type="Gene3D" id="1.10.260.40">
    <property type="entry name" value="lambda repressor-like DNA-binding domains"/>
    <property type="match status" value="1"/>
</dbReference>
<dbReference type="EMBL" id="JABFMT010000035">
    <property type="protein sequence ID" value="NUU04135.1"/>
    <property type="molecule type" value="Genomic_DNA"/>
</dbReference>
<dbReference type="PANTHER" id="PTHR46558">
    <property type="entry name" value="TRACRIPTIONAL REGULATORY PROTEIN-RELATED-RELATED"/>
    <property type="match status" value="1"/>
</dbReference>
<accession>A0ABX2M446</accession>
<keyword evidence="4" id="KW-1185">Reference proteome</keyword>
<dbReference type="RefSeq" id="WP_175354871.1">
    <property type="nucleotide sequence ID" value="NZ_JABFMT010000035.1"/>
</dbReference>
<dbReference type="PANTHER" id="PTHR46558:SF11">
    <property type="entry name" value="HTH-TYPE TRANSCRIPTIONAL REGULATOR XRE"/>
    <property type="match status" value="1"/>
</dbReference>
<evidence type="ECO:0000259" key="2">
    <source>
        <dbReference type="PROSITE" id="PS50943"/>
    </source>
</evidence>
<evidence type="ECO:0000313" key="3">
    <source>
        <dbReference type="EMBL" id="NUU04135.1"/>
    </source>
</evidence>
<comment type="caution">
    <text evidence="3">The sequence shown here is derived from an EMBL/GenBank/DDBJ whole genome shotgun (WGS) entry which is preliminary data.</text>
</comment>
<dbReference type="Pfam" id="PF01381">
    <property type="entry name" value="HTH_3"/>
    <property type="match status" value="1"/>
</dbReference>
<dbReference type="InterPro" id="IPR001387">
    <property type="entry name" value="Cro/C1-type_HTH"/>
</dbReference>
<keyword evidence="1" id="KW-0238">DNA-binding</keyword>
<name>A0ABX2M446_9BURK</name>
<dbReference type="InterPro" id="IPR010982">
    <property type="entry name" value="Lambda_DNA-bd_dom_sf"/>
</dbReference>